<dbReference type="Pfam" id="PF01661">
    <property type="entry name" value="Macro"/>
    <property type="match status" value="1"/>
</dbReference>
<dbReference type="STRING" id="1814289.SAMN05216410_0998"/>
<dbReference type="InterPro" id="IPR002589">
    <property type="entry name" value="Macro_dom"/>
</dbReference>
<comment type="catalytic activity">
    <reaction evidence="7">
        <text>4-O-(ADP-D-ribosyl)-L-aspartyl-[protein] + H2O = L-aspartyl-[protein] + ADP-D-ribose + H(+)</text>
        <dbReference type="Rhea" id="RHEA:54428"/>
        <dbReference type="Rhea" id="RHEA-COMP:9867"/>
        <dbReference type="Rhea" id="RHEA-COMP:13832"/>
        <dbReference type="ChEBI" id="CHEBI:15377"/>
        <dbReference type="ChEBI" id="CHEBI:15378"/>
        <dbReference type="ChEBI" id="CHEBI:29961"/>
        <dbReference type="ChEBI" id="CHEBI:57967"/>
        <dbReference type="ChEBI" id="CHEBI:138102"/>
    </reaction>
    <physiologicalReaction direction="left-to-right" evidence="7">
        <dbReference type="Rhea" id="RHEA:54429"/>
    </physiologicalReaction>
</comment>
<keyword evidence="5" id="KW-0862">Zinc</keyword>
<feature type="domain" description="Macro" evidence="9">
    <location>
        <begin position="91"/>
        <end position="283"/>
    </location>
</feature>
<comment type="cofactor">
    <cofactor evidence="1">
        <name>Zn(2+)</name>
        <dbReference type="ChEBI" id="CHEBI:29105"/>
    </cofactor>
</comment>
<evidence type="ECO:0000256" key="2">
    <source>
        <dbReference type="ARBA" id="ARBA00018852"/>
    </source>
</evidence>
<evidence type="ECO:0000256" key="3">
    <source>
        <dbReference type="ARBA" id="ARBA00022723"/>
    </source>
</evidence>
<dbReference type="Gene3D" id="3.40.220.10">
    <property type="entry name" value="Leucine Aminopeptidase, subunit E, domain 1"/>
    <property type="match status" value="1"/>
</dbReference>
<dbReference type="Proteomes" id="UP000199039">
    <property type="component" value="Unassembled WGS sequence"/>
</dbReference>
<sequence>MTEPARDQRDHDTAALVDELVDYFQKEAGGLPGGVSLPDGAGPAQRREVLAALLTVRPPSAIPGPIQATLDTLLDAEAAVRPVVEATTLTTLAASGITGPLGQVVLWQGDITTLRVDAIVNAANSQMLGCFVPGHRCIDNAIHAAAGPGLREECNELVIAQGHLEPTGSAQLAGGYHLPATHVIHTVGPIVADHEPTPEHAALLASCYQACLEVARRAGDRSIAFCSISTGVFGYPILDAARVALTAIEGWLVANPDVGMLVVIDTFSDRDTAAYRQAFVEHSGA</sequence>
<dbReference type="CDD" id="cd02908">
    <property type="entry name" value="Macro_OAADPr_deacetylase"/>
    <property type="match status" value="1"/>
</dbReference>
<protein>
    <recommendedName>
        <fullName evidence="2">Protein-ADP-ribose hydrolase</fullName>
    </recommendedName>
</protein>
<dbReference type="RefSeq" id="WP_093181209.1">
    <property type="nucleotide sequence ID" value="NZ_FMYH01000001.1"/>
</dbReference>
<keyword evidence="6" id="KW-0326">Glycosidase</keyword>
<comment type="similarity">
    <text evidence="8">Belongs to the MacroD-type family. Zn-Macro subfamily.</text>
</comment>
<dbReference type="GO" id="GO:0016798">
    <property type="term" value="F:hydrolase activity, acting on glycosyl bonds"/>
    <property type="evidence" value="ECO:0007669"/>
    <property type="project" value="UniProtKB-KW"/>
</dbReference>
<dbReference type="NCBIfam" id="NF003163">
    <property type="entry name" value="PRK04143.1"/>
    <property type="match status" value="1"/>
</dbReference>
<keyword evidence="11" id="KW-1185">Reference proteome</keyword>
<evidence type="ECO:0000313" key="11">
    <source>
        <dbReference type="Proteomes" id="UP000199039"/>
    </source>
</evidence>
<dbReference type="PANTHER" id="PTHR11106">
    <property type="entry name" value="GANGLIOSIDE INDUCED DIFFERENTIATION ASSOCIATED PROTEIN 2-RELATED"/>
    <property type="match status" value="1"/>
</dbReference>
<dbReference type="SMART" id="SM00506">
    <property type="entry name" value="A1pp"/>
    <property type="match status" value="1"/>
</dbReference>
<dbReference type="PROSITE" id="PS51154">
    <property type="entry name" value="MACRO"/>
    <property type="match status" value="1"/>
</dbReference>
<organism evidence="10 11">
    <name type="scientific">Sanguibacter gelidistatuariae</name>
    <dbReference type="NCBI Taxonomy" id="1814289"/>
    <lineage>
        <taxon>Bacteria</taxon>
        <taxon>Bacillati</taxon>
        <taxon>Actinomycetota</taxon>
        <taxon>Actinomycetes</taxon>
        <taxon>Micrococcales</taxon>
        <taxon>Sanguibacteraceae</taxon>
        <taxon>Sanguibacter</taxon>
    </lineage>
</organism>
<dbReference type="OrthoDB" id="6194521at2"/>
<evidence type="ECO:0000256" key="4">
    <source>
        <dbReference type="ARBA" id="ARBA00022801"/>
    </source>
</evidence>
<dbReference type="GO" id="GO:0046872">
    <property type="term" value="F:metal ion binding"/>
    <property type="evidence" value="ECO:0007669"/>
    <property type="project" value="UniProtKB-KW"/>
</dbReference>
<evidence type="ECO:0000256" key="7">
    <source>
        <dbReference type="ARBA" id="ARBA00048482"/>
    </source>
</evidence>
<keyword evidence="4" id="KW-0378">Hydrolase</keyword>
<gene>
    <name evidence="10" type="ORF">SAMN05216410_0998</name>
</gene>
<keyword evidence="3" id="KW-0479">Metal-binding</keyword>
<dbReference type="AlphaFoldDB" id="A0A1G6HGF2"/>
<dbReference type="SUPFAM" id="SSF52949">
    <property type="entry name" value="Macro domain-like"/>
    <property type="match status" value="1"/>
</dbReference>
<evidence type="ECO:0000256" key="8">
    <source>
        <dbReference type="ARBA" id="ARBA00093459"/>
    </source>
</evidence>
<evidence type="ECO:0000256" key="5">
    <source>
        <dbReference type="ARBA" id="ARBA00022833"/>
    </source>
</evidence>
<evidence type="ECO:0000256" key="6">
    <source>
        <dbReference type="ARBA" id="ARBA00023295"/>
    </source>
</evidence>
<evidence type="ECO:0000313" key="10">
    <source>
        <dbReference type="EMBL" id="SDB93198.1"/>
    </source>
</evidence>
<evidence type="ECO:0000259" key="9">
    <source>
        <dbReference type="PROSITE" id="PS51154"/>
    </source>
</evidence>
<reference evidence="10 11" key="1">
    <citation type="submission" date="2016-09" db="EMBL/GenBank/DDBJ databases">
        <authorList>
            <person name="Capua I."/>
            <person name="De Benedictis P."/>
            <person name="Joannis T."/>
            <person name="Lombin L.H."/>
            <person name="Cattoli G."/>
        </authorList>
    </citation>
    <scope>NUCLEOTIDE SEQUENCE [LARGE SCALE GENOMIC DNA]</scope>
    <source>
        <strain evidence="10 11">ISLP-3</strain>
    </source>
</reference>
<proteinExistence type="inferred from homology"/>
<evidence type="ECO:0000256" key="1">
    <source>
        <dbReference type="ARBA" id="ARBA00001947"/>
    </source>
</evidence>
<name>A0A1G6HGF2_9MICO</name>
<dbReference type="PANTHER" id="PTHR11106:SF121">
    <property type="entry name" value="ADP-RIBOSE 1''-PHOSPHATE PHOSPHATASE"/>
    <property type="match status" value="1"/>
</dbReference>
<dbReference type="EMBL" id="FMYH01000001">
    <property type="protein sequence ID" value="SDB93198.1"/>
    <property type="molecule type" value="Genomic_DNA"/>
</dbReference>
<dbReference type="InterPro" id="IPR043472">
    <property type="entry name" value="Macro_dom-like"/>
</dbReference>
<accession>A0A1G6HGF2</accession>